<reference evidence="2" key="1">
    <citation type="submission" date="2016-10" db="EMBL/GenBank/DDBJ databases">
        <authorList>
            <person name="Varghese N."/>
            <person name="Submissions S."/>
        </authorList>
    </citation>
    <scope>NUCLEOTIDE SEQUENCE [LARGE SCALE GENOMIC DNA]</scope>
    <source>
        <strain evidence="2">JCM 18195</strain>
    </source>
</reference>
<dbReference type="Proteomes" id="UP000243084">
    <property type="component" value="Unassembled WGS sequence"/>
</dbReference>
<keyword evidence="2" id="KW-1185">Reference proteome</keyword>
<dbReference type="EMBL" id="FOXM01000004">
    <property type="protein sequence ID" value="SFP67712.1"/>
    <property type="molecule type" value="Genomic_DNA"/>
</dbReference>
<name>A0A1I5SAH7_9GAMM</name>
<protein>
    <recommendedName>
        <fullName evidence="3">Integrase</fullName>
    </recommendedName>
</protein>
<accession>A0A1I5SAH7</accession>
<dbReference type="AlphaFoldDB" id="A0A1I5SAH7"/>
<evidence type="ECO:0000313" key="2">
    <source>
        <dbReference type="Proteomes" id="UP000243084"/>
    </source>
</evidence>
<sequence>MRKGGQNASDARLVEELLKRAKILVPAKIEKIKATWLLSGDIGAPVWETRNGGREELVDGKWEKTINVYFDALMSDGTRLCSPENKLILDTVQVWAYSLRAKWTGSSLGPRRWLDTVRWGINLASWVLLHKNRFAPKEEAFKYFDKNAAQQLLSELALGGWCEALQFIPRSLVHLYTEAFGECPGEELISSPYELPESVKEKISEYLVRNGAYVDNGGGMSVSRRYFSDVLGASLTSFKSDSFRVFARQFEPGLDHPHLLLESCLDTVFPSQNTPLKIDVINRMVSEETLSAHAGCLEKFLLGRSFLPERYASGSFDVELIHAGLKSIVRRSGHHNLLPLSTGLSVLNAVVTWVFSCGDAIVEAAVYVVGKYEKIRRSNCGAAEAEVQKEKAVSFAVENWKIKSADGSDLESLKEKFGLMPLNKRVKREEIYKSPSFYLILQALVGACALSIAIMKPSRDEEIQRLKRNCLARGSGLLEGYWLDYELGKSGESGLNRSDKKPIPFLTAKAISLLQKLGEKLSVFYGDETAHAVDLFYFPSGATLHRPSDSNLGGRINSCIDVFCDFSETPLDEYGRRWYVRFHELRKFFLIMFFWDGKYHVLDAVRWMAGHTQAEHTYAYIEANMPGEELSRIEAEYVDERLIMLERNEISRGGNEGLVALYDCVCEHFGVRSIEGVRGEEYLCFLEELRADNKYSVKPYSIFSRDGGGEVSGIEIAVKFLGAKDEKYNDI</sequence>
<evidence type="ECO:0008006" key="3">
    <source>
        <dbReference type="Google" id="ProtNLM"/>
    </source>
</evidence>
<organism evidence="1 2">
    <name type="scientific">Geopseudomonas sagittaria</name>
    <dbReference type="NCBI Taxonomy" id="1135990"/>
    <lineage>
        <taxon>Bacteria</taxon>
        <taxon>Pseudomonadati</taxon>
        <taxon>Pseudomonadota</taxon>
        <taxon>Gammaproteobacteria</taxon>
        <taxon>Pseudomonadales</taxon>
        <taxon>Pseudomonadaceae</taxon>
        <taxon>Geopseudomonas</taxon>
    </lineage>
</organism>
<proteinExistence type="predicted"/>
<evidence type="ECO:0000313" key="1">
    <source>
        <dbReference type="EMBL" id="SFP67712.1"/>
    </source>
</evidence>
<gene>
    <name evidence="1" type="ORF">SAMN05216229_104276</name>
</gene>